<dbReference type="InterPro" id="IPR020845">
    <property type="entry name" value="AMP-binding_CS"/>
</dbReference>
<feature type="domain" description="AMP-binding enzyme C-terminal" evidence="4">
    <location>
        <begin position="904"/>
        <end position="973"/>
    </location>
</feature>
<dbReference type="Gene3D" id="3.40.50.12780">
    <property type="entry name" value="N-terminal domain of ligase-like"/>
    <property type="match status" value="1"/>
</dbReference>
<dbReference type="InterPro" id="IPR000873">
    <property type="entry name" value="AMP-dep_synth/lig_dom"/>
</dbReference>
<dbReference type="PROSITE" id="PS00455">
    <property type="entry name" value="AMP_BINDING"/>
    <property type="match status" value="1"/>
</dbReference>
<dbReference type="Gene3D" id="3.30.559.10">
    <property type="entry name" value="Chloramphenicol acetyltransferase-like domain"/>
    <property type="match status" value="1"/>
</dbReference>
<dbReference type="Gene3D" id="3.30.300.30">
    <property type="match status" value="1"/>
</dbReference>
<dbReference type="Proteomes" id="UP001595872">
    <property type="component" value="Unassembled WGS sequence"/>
</dbReference>
<feature type="domain" description="AMP-dependent synthetase/ligase" evidence="2">
    <location>
        <begin position="490"/>
        <end position="851"/>
    </location>
</feature>
<evidence type="ECO:0000313" key="6">
    <source>
        <dbReference type="Proteomes" id="UP001595872"/>
    </source>
</evidence>
<dbReference type="Gene3D" id="3.30.559.30">
    <property type="entry name" value="Nonribosomal peptide synthetase, condensation domain"/>
    <property type="match status" value="1"/>
</dbReference>
<name>A0ABV9TZ64_9ACTN</name>
<gene>
    <name evidence="5" type="ORF">ACFPCY_12305</name>
</gene>
<evidence type="ECO:0000259" key="2">
    <source>
        <dbReference type="Pfam" id="PF00501"/>
    </source>
</evidence>
<dbReference type="InterPro" id="IPR045851">
    <property type="entry name" value="AMP-bd_C_sf"/>
</dbReference>
<proteinExistence type="predicted"/>
<accession>A0ABV9TZ64</accession>
<dbReference type="EMBL" id="JBHSIT010000003">
    <property type="protein sequence ID" value="MFC4908107.1"/>
    <property type="molecule type" value="Genomic_DNA"/>
</dbReference>
<feature type="domain" description="Condensation" evidence="3">
    <location>
        <begin position="25"/>
        <end position="467"/>
    </location>
</feature>
<organism evidence="5 6">
    <name type="scientific">Actinomadura gamaensis</name>
    <dbReference type="NCBI Taxonomy" id="1763541"/>
    <lineage>
        <taxon>Bacteria</taxon>
        <taxon>Bacillati</taxon>
        <taxon>Actinomycetota</taxon>
        <taxon>Actinomycetes</taxon>
        <taxon>Streptosporangiales</taxon>
        <taxon>Thermomonosporaceae</taxon>
        <taxon>Actinomadura</taxon>
    </lineage>
</organism>
<dbReference type="PANTHER" id="PTHR45527">
    <property type="entry name" value="NONRIBOSOMAL PEPTIDE SYNTHETASE"/>
    <property type="match status" value="1"/>
</dbReference>
<dbReference type="Pfam" id="PF00668">
    <property type="entry name" value="Condensation"/>
    <property type="match status" value="1"/>
</dbReference>
<dbReference type="CDD" id="cd19531">
    <property type="entry name" value="LCL_NRPS-like"/>
    <property type="match status" value="1"/>
</dbReference>
<dbReference type="InterPro" id="IPR042099">
    <property type="entry name" value="ANL_N_sf"/>
</dbReference>
<protein>
    <submittedName>
        <fullName evidence="5">Condensation domain-containing protein</fullName>
    </submittedName>
</protein>
<dbReference type="InterPro" id="IPR025110">
    <property type="entry name" value="AMP-bd_C"/>
</dbReference>
<sequence>MSVDSGTARPERLPLVPQRGNHAGAPLSYAQERAWLFELAHPGTALQNISLALRLTGDIDPATLRHSIRKILRRHEVLRTGFFTENGGPVQRVAANVTESLVAERLSNNGLTAGQRDAAMRQWTRKVTCEPFDIEEPPLLRVGLLQVDEGEHVLVLVTHRLVADSQSMRVLMAELIAGDEAEPPDRLPFHYADFAAWQRSRTFPTELAHWRSRLADAPVGLPVPRNLPLPVVLDDVPRHPKQNREHLHVRTRLVTALKELAAQQGTSLSVVLHTAFAVLLARYSGQDDIVIATTAADRRREELERLIGAFSDVKPLRTNLAGEPTFRQALDRVQKAIHIAHAHQDVPFDRLVQELWPQQHSVGSPAVQVGFELVDLKLVDLKLVDRACAGTARSTVLACPPPDARFTLALQATLTDSGLNLEVGYHEDVFRPDFIATMLDGFHALLRNVVDDPDSPVHDVPLTEPAHLRALPDPTLPPRRHVLPPIAELLEASAAHHRDLPVLVQGEHRWSYGRLSEHAHELADVLRANGHVPGEVVAVATRSKSFDLYAAIWAVWLARGILLLVDTTLPQARRTEMITRADARTALALDQESAAAMTDSPAATVLNCSGTEVTVIRRGGRPSRHLGSRPGADDPAYVFFTSGSTGSPKALLGRHNGLSHFVTWQSRNFGIGGHDRCAPLLSLSADAVLRDVFTPLVSGACLHLPVDPAMRGGDASLPLPWLHDEAITMLHTVPSLASAAMVVWPNARPLEHLRLLFIAGEPLSGRLVERLRALAPNADVVNLYGTSECTMVQTHHRVPPSFDARDGANVPAGTGVPDVDVLVVTRGGTLCAPGEVGEVLIRSPHATLGYLDHEGPAGFVPNPFRDDPADRVFRTGDLGRYQPDGTVEILGRSSERTSGTRPDEVNALLEAHPAVAASTVLVTETPVACVVLKEGRTASPDELRRFLRRSCPPEAVPTAFVYVDQIPVTTIGKLDRRRRLASLAGGRD</sequence>
<keyword evidence="6" id="KW-1185">Reference proteome</keyword>
<dbReference type="InterPro" id="IPR023213">
    <property type="entry name" value="CAT-like_dom_sf"/>
</dbReference>
<dbReference type="SUPFAM" id="SSF56801">
    <property type="entry name" value="Acetyl-CoA synthetase-like"/>
    <property type="match status" value="1"/>
</dbReference>
<comment type="caution">
    <text evidence="5">The sequence shown here is derived from an EMBL/GenBank/DDBJ whole genome shotgun (WGS) entry which is preliminary data.</text>
</comment>
<dbReference type="Pfam" id="PF13193">
    <property type="entry name" value="AMP-binding_C"/>
    <property type="match status" value="1"/>
</dbReference>
<evidence type="ECO:0000259" key="3">
    <source>
        <dbReference type="Pfam" id="PF00668"/>
    </source>
</evidence>
<dbReference type="InterPro" id="IPR001242">
    <property type="entry name" value="Condensation_dom"/>
</dbReference>
<feature type="region of interest" description="Disordered" evidence="1">
    <location>
        <begin position="1"/>
        <end position="21"/>
    </location>
</feature>
<evidence type="ECO:0000313" key="5">
    <source>
        <dbReference type="EMBL" id="MFC4908107.1"/>
    </source>
</evidence>
<evidence type="ECO:0000259" key="4">
    <source>
        <dbReference type="Pfam" id="PF13193"/>
    </source>
</evidence>
<dbReference type="RefSeq" id="WP_378255149.1">
    <property type="nucleotide sequence ID" value="NZ_JBHSIT010000003.1"/>
</dbReference>
<dbReference type="SUPFAM" id="SSF52777">
    <property type="entry name" value="CoA-dependent acyltransferases"/>
    <property type="match status" value="2"/>
</dbReference>
<dbReference type="PANTHER" id="PTHR45527:SF1">
    <property type="entry name" value="FATTY ACID SYNTHASE"/>
    <property type="match status" value="1"/>
</dbReference>
<evidence type="ECO:0000256" key="1">
    <source>
        <dbReference type="SAM" id="MobiDB-lite"/>
    </source>
</evidence>
<dbReference type="Pfam" id="PF00501">
    <property type="entry name" value="AMP-binding"/>
    <property type="match status" value="1"/>
</dbReference>
<reference evidence="6" key="1">
    <citation type="journal article" date="2019" name="Int. J. Syst. Evol. Microbiol.">
        <title>The Global Catalogue of Microorganisms (GCM) 10K type strain sequencing project: providing services to taxonomists for standard genome sequencing and annotation.</title>
        <authorList>
            <consortium name="The Broad Institute Genomics Platform"/>
            <consortium name="The Broad Institute Genome Sequencing Center for Infectious Disease"/>
            <person name="Wu L."/>
            <person name="Ma J."/>
        </authorList>
    </citation>
    <scope>NUCLEOTIDE SEQUENCE [LARGE SCALE GENOMIC DNA]</scope>
    <source>
        <strain evidence="6">KLKA75</strain>
    </source>
</reference>